<organism evidence="1 2">
    <name type="scientific">Dothidotthia symphoricarpi CBS 119687</name>
    <dbReference type="NCBI Taxonomy" id="1392245"/>
    <lineage>
        <taxon>Eukaryota</taxon>
        <taxon>Fungi</taxon>
        <taxon>Dikarya</taxon>
        <taxon>Ascomycota</taxon>
        <taxon>Pezizomycotina</taxon>
        <taxon>Dothideomycetes</taxon>
        <taxon>Pleosporomycetidae</taxon>
        <taxon>Pleosporales</taxon>
        <taxon>Dothidotthiaceae</taxon>
        <taxon>Dothidotthia</taxon>
    </lineage>
</organism>
<reference evidence="1" key="1">
    <citation type="journal article" date="2020" name="Stud. Mycol.">
        <title>101 Dothideomycetes genomes: a test case for predicting lifestyles and emergence of pathogens.</title>
        <authorList>
            <person name="Haridas S."/>
            <person name="Albert R."/>
            <person name="Binder M."/>
            <person name="Bloem J."/>
            <person name="Labutti K."/>
            <person name="Salamov A."/>
            <person name="Andreopoulos B."/>
            <person name="Baker S."/>
            <person name="Barry K."/>
            <person name="Bills G."/>
            <person name="Bluhm B."/>
            <person name="Cannon C."/>
            <person name="Castanera R."/>
            <person name="Culley D."/>
            <person name="Daum C."/>
            <person name="Ezra D."/>
            <person name="Gonzalez J."/>
            <person name="Henrissat B."/>
            <person name="Kuo A."/>
            <person name="Liang C."/>
            <person name="Lipzen A."/>
            <person name="Lutzoni F."/>
            <person name="Magnuson J."/>
            <person name="Mondo S."/>
            <person name="Nolan M."/>
            <person name="Ohm R."/>
            <person name="Pangilinan J."/>
            <person name="Park H.-J."/>
            <person name="Ramirez L."/>
            <person name="Alfaro M."/>
            <person name="Sun H."/>
            <person name="Tritt A."/>
            <person name="Yoshinaga Y."/>
            <person name="Zwiers L.-H."/>
            <person name="Turgeon B."/>
            <person name="Goodwin S."/>
            <person name="Spatafora J."/>
            <person name="Crous P."/>
            <person name="Grigoriev I."/>
        </authorList>
    </citation>
    <scope>NUCLEOTIDE SEQUENCE</scope>
    <source>
        <strain evidence="1">CBS 119687</strain>
    </source>
</reference>
<dbReference type="EMBL" id="ML977501">
    <property type="protein sequence ID" value="KAF2132328.1"/>
    <property type="molecule type" value="Genomic_DNA"/>
</dbReference>
<dbReference type="Proteomes" id="UP000799771">
    <property type="component" value="Unassembled WGS sequence"/>
</dbReference>
<dbReference type="GeneID" id="54402857"/>
<proteinExistence type="predicted"/>
<dbReference type="AlphaFoldDB" id="A0A6A6AMH0"/>
<evidence type="ECO:0000313" key="2">
    <source>
        <dbReference type="Proteomes" id="UP000799771"/>
    </source>
</evidence>
<evidence type="ECO:0000313" key="1">
    <source>
        <dbReference type="EMBL" id="KAF2132328.1"/>
    </source>
</evidence>
<accession>A0A6A6AMH0</accession>
<keyword evidence="2" id="KW-1185">Reference proteome</keyword>
<name>A0A6A6AMH0_9PLEO</name>
<protein>
    <submittedName>
        <fullName evidence="1">Uncharacterized protein</fullName>
    </submittedName>
</protein>
<sequence>MISVVTFTVRCPATDGGARTSVHFILPNFQTQDLSCFHLAILSMGYAILFDLIRLNSDEFNCPCRFCCYSPFLARRLGLFTWIIFLKLEFHFLPAMVTSTEMLRIVRYNVTIVQNMLWSAAYIRSLYILSSLSHHQDYTDRGKFPNKIEYILHALSRDPCYYYSLAKCPLAIRLVTTFTCKADQHYYHRSMHTGIYQPTCSHCLLKP</sequence>
<dbReference type="RefSeq" id="XP_033526715.1">
    <property type="nucleotide sequence ID" value="XM_033662425.1"/>
</dbReference>
<gene>
    <name evidence="1" type="ORF">P153DRAFT_189106</name>
</gene>